<feature type="region of interest" description="Disordered" evidence="1">
    <location>
        <begin position="1"/>
        <end position="20"/>
    </location>
</feature>
<dbReference type="InterPro" id="IPR000073">
    <property type="entry name" value="AB_hydrolase_1"/>
</dbReference>
<dbReference type="RefSeq" id="WP_085125149.1">
    <property type="nucleotide sequence ID" value="NZ_FWZX01000024.1"/>
</dbReference>
<dbReference type="PANTHER" id="PTHR11614">
    <property type="entry name" value="PHOSPHOLIPASE-RELATED"/>
    <property type="match status" value="1"/>
</dbReference>
<dbReference type="PRINTS" id="PR00111">
    <property type="entry name" value="ABHYDROLASE"/>
</dbReference>
<feature type="domain" description="Serine aminopeptidase S33" evidence="2">
    <location>
        <begin position="133"/>
        <end position="368"/>
    </location>
</feature>
<protein>
    <submittedName>
        <fullName evidence="3">Lysophospholipase, alpha-beta hydrolase superfamily</fullName>
    </submittedName>
</protein>
<dbReference type="SUPFAM" id="SSF53474">
    <property type="entry name" value="alpha/beta-Hydrolases"/>
    <property type="match status" value="1"/>
</dbReference>
<dbReference type="AlphaFoldDB" id="A0A1Y6CN23"/>
<sequence>MSRTSLPEKRAAGGPRRRGTAAGARLLAGALLLAALAACTERLAPPGPGATAPHLELQRLTDQRAAADFVASDGLKLPLRAWLPGTAEGDGAPAGLTADGQTASAAVDGGALGDPLGGTLGGDPSADPRAADEPKAVVLALHGFNDHSAAFTDAAPAFVKAGIALYAYDQRGFGAGPNRGLWAGSERMADDARTALRLLARRYPGKPLYLLGESMGGAVALLAASGPDPPPIDGVVLAAPAVWSSDLQPWYQRWALWLAVRLVPGLRPSGQGNNIQASDNIEALKALGRDPLVIKYTRVDTLQGLVDLMGKALEAAPGVKAPVLLLYGEHDELIPEKPVEMLWHDLPKRPDTHLVVYPKGWHLLLRDLQAPVVYDDITAWIAHPALPPPSLVAGLADRGFDAK</sequence>
<proteinExistence type="predicted"/>
<dbReference type="InterPro" id="IPR029058">
    <property type="entry name" value="AB_hydrolase_fold"/>
</dbReference>
<dbReference type="EMBL" id="FWZX01000024">
    <property type="protein sequence ID" value="SMF63383.1"/>
    <property type="molecule type" value="Genomic_DNA"/>
</dbReference>
<evidence type="ECO:0000313" key="3">
    <source>
        <dbReference type="EMBL" id="SMF63383.1"/>
    </source>
</evidence>
<dbReference type="InterPro" id="IPR022742">
    <property type="entry name" value="Hydrolase_4"/>
</dbReference>
<evidence type="ECO:0000256" key="1">
    <source>
        <dbReference type="SAM" id="MobiDB-lite"/>
    </source>
</evidence>
<feature type="compositionally biased region" description="Basic and acidic residues" evidence="1">
    <location>
        <begin position="1"/>
        <end position="11"/>
    </location>
</feature>
<dbReference type="Gene3D" id="3.40.50.1820">
    <property type="entry name" value="alpha/beta hydrolase"/>
    <property type="match status" value="1"/>
</dbReference>
<evidence type="ECO:0000259" key="2">
    <source>
        <dbReference type="Pfam" id="PF12146"/>
    </source>
</evidence>
<name>A0A1Y6CN23_9PROT</name>
<dbReference type="STRING" id="560819.SAMN05428998_124102"/>
<keyword evidence="3" id="KW-0378">Hydrolase</keyword>
<organism evidence="3 4">
    <name type="scientific">Tistlia consotensis USBA 355</name>
    <dbReference type="NCBI Taxonomy" id="560819"/>
    <lineage>
        <taxon>Bacteria</taxon>
        <taxon>Pseudomonadati</taxon>
        <taxon>Pseudomonadota</taxon>
        <taxon>Alphaproteobacteria</taxon>
        <taxon>Rhodospirillales</taxon>
        <taxon>Rhodovibrionaceae</taxon>
        <taxon>Tistlia</taxon>
    </lineage>
</organism>
<gene>
    <name evidence="3" type="ORF">SAMN05428998_124102</name>
</gene>
<keyword evidence="4" id="KW-1185">Reference proteome</keyword>
<reference evidence="3 4" key="1">
    <citation type="submission" date="2017-04" db="EMBL/GenBank/DDBJ databases">
        <authorList>
            <person name="Afonso C.L."/>
            <person name="Miller P.J."/>
            <person name="Scott M.A."/>
            <person name="Spackman E."/>
            <person name="Goraichik I."/>
            <person name="Dimitrov K.M."/>
            <person name="Suarez D.L."/>
            <person name="Swayne D.E."/>
        </authorList>
    </citation>
    <scope>NUCLEOTIDE SEQUENCE [LARGE SCALE GENOMIC DNA]</scope>
    <source>
        <strain evidence="3 4">USBA 355</strain>
    </source>
</reference>
<dbReference type="Pfam" id="PF12146">
    <property type="entry name" value="Hydrolase_4"/>
    <property type="match status" value="1"/>
</dbReference>
<dbReference type="GO" id="GO:0016787">
    <property type="term" value="F:hydrolase activity"/>
    <property type="evidence" value="ECO:0007669"/>
    <property type="project" value="UniProtKB-KW"/>
</dbReference>
<feature type="compositionally biased region" description="Gly residues" evidence="1">
    <location>
        <begin position="110"/>
        <end position="121"/>
    </location>
</feature>
<accession>A0A1Y6CN23</accession>
<feature type="region of interest" description="Disordered" evidence="1">
    <location>
        <begin position="92"/>
        <end position="130"/>
    </location>
</feature>
<dbReference type="InterPro" id="IPR051044">
    <property type="entry name" value="MAG_DAG_Lipase"/>
</dbReference>
<dbReference type="Proteomes" id="UP000192917">
    <property type="component" value="Unassembled WGS sequence"/>
</dbReference>
<evidence type="ECO:0000313" key="4">
    <source>
        <dbReference type="Proteomes" id="UP000192917"/>
    </source>
</evidence>